<organism evidence="1 2">
    <name type="scientific">Streptomyces malaysiensis subsp. samsunensis</name>
    <dbReference type="NCBI Taxonomy" id="459658"/>
    <lineage>
        <taxon>Bacteria</taxon>
        <taxon>Bacillati</taxon>
        <taxon>Actinomycetota</taxon>
        <taxon>Actinomycetes</taxon>
        <taxon>Kitasatosporales</taxon>
        <taxon>Streptomycetaceae</taxon>
        <taxon>Streptomyces</taxon>
        <taxon>Streptomyces violaceusniger group</taxon>
    </lineage>
</organism>
<dbReference type="RefSeq" id="WP_257636214.1">
    <property type="nucleotide sequence ID" value="NZ_JANIIC010000106.1"/>
</dbReference>
<protein>
    <submittedName>
        <fullName evidence="1">Uncharacterized protein</fullName>
    </submittedName>
</protein>
<gene>
    <name evidence="1" type="ORF">NQU54_45725</name>
</gene>
<proteinExistence type="predicted"/>
<dbReference type="Proteomes" id="UP001142400">
    <property type="component" value="Unassembled WGS sequence"/>
</dbReference>
<keyword evidence="2" id="KW-1185">Reference proteome</keyword>
<comment type="caution">
    <text evidence="1">The sequence shown here is derived from an EMBL/GenBank/DDBJ whole genome shotgun (WGS) entry which is preliminary data.</text>
</comment>
<dbReference type="AlphaFoldDB" id="A0A9X2RZF6"/>
<sequence>MPRVRARIAAGISVASWKSAVLRAWLGRILSWFSRCVSCAVLIGRPGWPPGKSQGDGARGTDDRVALAVRGDDAGQFGDGFGQLDGGIAEVEAYFLSADLNVLGGQPVDCRRPLGIEEEKQPGEAVFGLAGVVMQEPTGDVPAMFVIEWLGGAVPADGGDVDGGELVGAGPTTCSATAWQ</sequence>
<name>A0A9X2RZF6_STRMQ</name>
<accession>A0A9X2RZF6</accession>
<reference evidence="1" key="1">
    <citation type="submission" date="2022-06" db="EMBL/GenBank/DDBJ databases">
        <title>WGS of actinobacteria.</title>
        <authorList>
            <person name="Thawai C."/>
        </authorList>
    </citation>
    <scope>NUCLEOTIDE SEQUENCE</scope>
    <source>
        <strain evidence="1">DSM 42010</strain>
    </source>
</reference>
<evidence type="ECO:0000313" key="1">
    <source>
        <dbReference type="EMBL" id="MCQ8836128.1"/>
    </source>
</evidence>
<evidence type="ECO:0000313" key="2">
    <source>
        <dbReference type="Proteomes" id="UP001142400"/>
    </source>
</evidence>
<dbReference type="EMBL" id="JANIIC010000106">
    <property type="protein sequence ID" value="MCQ8836128.1"/>
    <property type="molecule type" value="Genomic_DNA"/>
</dbReference>